<dbReference type="Gene3D" id="3.30.230.10">
    <property type="match status" value="1"/>
</dbReference>
<keyword evidence="4" id="KW-0255">Endonuclease</keyword>
<evidence type="ECO:0000256" key="2">
    <source>
        <dbReference type="ARBA" id="ARBA00022694"/>
    </source>
</evidence>
<evidence type="ECO:0000256" key="4">
    <source>
        <dbReference type="ARBA" id="ARBA00022759"/>
    </source>
</evidence>
<proteinExistence type="inferred from homology"/>
<dbReference type="PANTHER" id="PTHR33992">
    <property type="entry name" value="RIBONUCLEASE P PROTEIN COMPONENT"/>
    <property type="match status" value="1"/>
</dbReference>
<keyword evidence="5 7" id="KW-0378">Hydrolase</keyword>
<comment type="function">
    <text evidence="1">RNaseP catalyzes the removal of the 5'-leader sequence from pre-tRNA to produce the mature 5'-terminus. It can also cleave other RNA substrates such as 4.5S RNA. The protein component plays an auxiliary but essential role in vivo by binding to the 5'-leader sequence and broadening the substrate specificity of the ribozyme.</text>
</comment>
<gene>
    <name evidence="7" type="primary">rnpA_15</name>
    <name evidence="7" type="ORF">SDC9_47932</name>
</gene>
<dbReference type="AlphaFoldDB" id="A0A644WD65"/>
<evidence type="ECO:0000256" key="6">
    <source>
        <dbReference type="ARBA" id="ARBA00022884"/>
    </source>
</evidence>
<dbReference type="GO" id="GO:0004526">
    <property type="term" value="F:ribonuclease P activity"/>
    <property type="evidence" value="ECO:0007669"/>
    <property type="project" value="UniProtKB-EC"/>
</dbReference>
<dbReference type="GO" id="GO:0042781">
    <property type="term" value="F:3'-tRNA processing endoribonuclease activity"/>
    <property type="evidence" value="ECO:0007669"/>
    <property type="project" value="TreeGrafter"/>
</dbReference>
<dbReference type="GO" id="GO:0030677">
    <property type="term" value="C:ribonuclease P complex"/>
    <property type="evidence" value="ECO:0007669"/>
    <property type="project" value="TreeGrafter"/>
</dbReference>
<dbReference type="InterPro" id="IPR020568">
    <property type="entry name" value="Ribosomal_Su5_D2-typ_SF"/>
</dbReference>
<keyword evidence="6" id="KW-0694">RNA-binding</keyword>
<dbReference type="PANTHER" id="PTHR33992:SF1">
    <property type="entry name" value="RIBONUCLEASE P PROTEIN COMPONENT"/>
    <property type="match status" value="1"/>
</dbReference>
<dbReference type="InterPro" id="IPR000100">
    <property type="entry name" value="RNase_P"/>
</dbReference>
<accession>A0A644WD65</accession>
<name>A0A644WD65_9ZZZZ</name>
<dbReference type="PROSITE" id="PS00648">
    <property type="entry name" value="RIBONUCLEASE_P"/>
    <property type="match status" value="1"/>
</dbReference>
<dbReference type="GO" id="GO:0000049">
    <property type="term" value="F:tRNA binding"/>
    <property type="evidence" value="ECO:0007669"/>
    <property type="project" value="InterPro"/>
</dbReference>
<dbReference type="Pfam" id="PF00825">
    <property type="entry name" value="Ribonuclease_P"/>
    <property type="match status" value="1"/>
</dbReference>
<evidence type="ECO:0000256" key="3">
    <source>
        <dbReference type="ARBA" id="ARBA00022722"/>
    </source>
</evidence>
<sequence>MKYTGSLKHNRDFRRLYAKGKSAVSPYFAVYYRKNRLTFNRLGITVGGKLGNAVTRNRLRRRIKEIYRTNETRFLTGYDIVVVGRTRAVSARYAALEESMIRLAAGLSLLSETLK</sequence>
<reference evidence="7" key="1">
    <citation type="submission" date="2019-08" db="EMBL/GenBank/DDBJ databases">
        <authorList>
            <person name="Kucharzyk K."/>
            <person name="Murdoch R.W."/>
            <person name="Higgins S."/>
            <person name="Loffler F."/>
        </authorList>
    </citation>
    <scope>NUCLEOTIDE SEQUENCE</scope>
</reference>
<dbReference type="HAMAP" id="MF_00227">
    <property type="entry name" value="RNase_P"/>
    <property type="match status" value="1"/>
</dbReference>
<dbReference type="NCBIfam" id="TIGR00188">
    <property type="entry name" value="rnpA"/>
    <property type="match status" value="1"/>
</dbReference>
<comment type="caution">
    <text evidence="7">The sequence shown here is derived from an EMBL/GenBank/DDBJ whole genome shotgun (WGS) entry which is preliminary data.</text>
</comment>
<dbReference type="EMBL" id="VSSQ01000815">
    <property type="protein sequence ID" value="MPM01692.1"/>
    <property type="molecule type" value="Genomic_DNA"/>
</dbReference>
<evidence type="ECO:0000256" key="5">
    <source>
        <dbReference type="ARBA" id="ARBA00022801"/>
    </source>
</evidence>
<protein>
    <submittedName>
        <fullName evidence="7">Ribonuclease P protein component</fullName>
        <ecNumber evidence="7">3.1.26.5</ecNumber>
    </submittedName>
</protein>
<organism evidence="7">
    <name type="scientific">bioreactor metagenome</name>
    <dbReference type="NCBI Taxonomy" id="1076179"/>
    <lineage>
        <taxon>unclassified sequences</taxon>
        <taxon>metagenomes</taxon>
        <taxon>ecological metagenomes</taxon>
    </lineage>
</organism>
<dbReference type="EC" id="3.1.26.5" evidence="7"/>
<keyword evidence="3" id="KW-0540">Nuclease</keyword>
<dbReference type="InterPro" id="IPR014721">
    <property type="entry name" value="Ribsml_uS5_D2-typ_fold_subgr"/>
</dbReference>
<evidence type="ECO:0000313" key="7">
    <source>
        <dbReference type="EMBL" id="MPM01692.1"/>
    </source>
</evidence>
<dbReference type="InterPro" id="IPR020539">
    <property type="entry name" value="RNase_P_CS"/>
</dbReference>
<dbReference type="SUPFAM" id="SSF54211">
    <property type="entry name" value="Ribosomal protein S5 domain 2-like"/>
    <property type="match status" value="1"/>
</dbReference>
<keyword evidence="2" id="KW-0819">tRNA processing</keyword>
<evidence type="ECO:0000256" key="1">
    <source>
        <dbReference type="ARBA" id="ARBA00002663"/>
    </source>
</evidence>